<dbReference type="EMBL" id="KI913973">
    <property type="protein sequence ID" value="ETV97388.1"/>
    <property type="molecule type" value="Genomic_DNA"/>
</dbReference>
<dbReference type="GeneID" id="20086772"/>
<gene>
    <name evidence="3" type="ORF">H310_09722</name>
</gene>
<dbReference type="SUPFAM" id="SSF46689">
    <property type="entry name" value="Homeodomain-like"/>
    <property type="match status" value="1"/>
</dbReference>
<keyword evidence="1" id="KW-0238">DNA-binding</keyword>
<sequence length="208" mass="23232">MARSGHRKATGRPSIKNTARTTLLYETATLTMSRKLCIMNAAKDNSINYSLDTYFPGISGAPRKTAWKRIYRWEKYRSSIEAAANKPNLQFMKSIRPLRTSTTLDTAAEEGLVAWVNELRSEGIPVSNMLLQTSAREVANDLGLTESQFRAGSTWVKSFLNRWSLSMRSKTSAGQSSAEEGEAMLTQLADKIRRIVDTNGIELIYNAD</sequence>
<evidence type="ECO:0000313" key="3">
    <source>
        <dbReference type="EMBL" id="ETV97388.1"/>
    </source>
</evidence>
<proteinExistence type="predicted"/>
<dbReference type="AlphaFoldDB" id="A0A024TTP4"/>
<dbReference type="InterPro" id="IPR009057">
    <property type="entry name" value="Homeodomain-like_sf"/>
</dbReference>
<protein>
    <recommendedName>
        <fullName evidence="2">HTH CENPB-type domain-containing protein</fullName>
    </recommendedName>
</protein>
<dbReference type="GO" id="GO:0003677">
    <property type="term" value="F:DNA binding"/>
    <property type="evidence" value="ECO:0007669"/>
    <property type="project" value="UniProtKB-KW"/>
</dbReference>
<dbReference type="VEuPathDB" id="FungiDB:H310_09722"/>
<dbReference type="PROSITE" id="PS51253">
    <property type="entry name" value="HTH_CENPB"/>
    <property type="match status" value="1"/>
</dbReference>
<dbReference type="RefSeq" id="XP_008874096.1">
    <property type="nucleotide sequence ID" value="XM_008875874.1"/>
</dbReference>
<evidence type="ECO:0000256" key="1">
    <source>
        <dbReference type="ARBA" id="ARBA00023125"/>
    </source>
</evidence>
<dbReference type="SMART" id="SM00674">
    <property type="entry name" value="CENPB"/>
    <property type="match status" value="1"/>
</dbReference>
<feature type="domain" description="HTH CENPB-type" evidence="2">
    <location>
        <begin position="96"/>
        <end position="169"/>
    </location>
</feature>
<evidence type="ECO:0000259" key="2">
    <source>
        <dbReference type="PROSITE" id="PS51253"/>
    </source>
</evidence>
<dbReference type="InterPro" id="IPR006600">
    <property type="entry name" value="HTH_CenpB_DNA-bd_dom"/>
</dbReference>
<dbReference type="Gene3D" id="1.10.10.60">
    <property type="entry name" value="Homeodomain-like"/>
    <property type="match status" value="1"/>
</dbReference>
<organism evidence="3">
    <name type="scientific">Aphanomyces invadans</name>
    <dbReference type="NCBI Taxonomy" id="157072"/>
    <lineage>
        <taxon>Eukaryota</taxon>
        <taxon>Sar</taxon>
        <taxon>Stramenopiles</taxon>
        <taxon>Oomycota</taxon>
        <taxon>Saprolegniomycetes</taxon>
        <taxon>Saprolegniales</taxon>
        <taxon>Verrucalvaceae</taxon>
        <taxon>Aphanomyces</taxon>
    </lineage>
</organism>
<reference evidence="3" key="1">
    <citation type="submission" date="2013-12" db="EMBL/GenBank/DDBJ databases">
        <title>The Genome Sequence of Aphanomyces invadans NJM9701.</title>
        <authorList>
            <consortium name="The Broad Institute Genomics Platform"/>
            <person name="Russ C."/>
            <person name="Tyler B."/>
            <person name="van West P."/>
            <person name="Dieguez-Uribeondo J."/>
            <person name="Young S.K."/>
            <person name="Zeng Q."/>
            <person name="Gargeya S."/>
            <person name="Fitzgerald M."/>
            <person name="Abouelleil A."/>
            <person name="Alvarado L."/>
            <person name="Chapman S.B."/>
            <person name="Gainer-Dewar J."/>
            <person name="Goldberg J."/>
            <person name="Griggs A."/>
            <person name="Gujja S."/>
            <person name="Hansen M."/>
            <person name="Howarth C."/>
            <person name="Imamovic A."/>
            <person name="Ireland A."/>
            <person name="Larimer J."/>
            <person name="McCowan C."/>
            <person name="Murphy C."/>
            <person name="Pearson M."/>
            <person name="Poon T.W."/>
            <person name="Priest M."/>
            <person name="Roberts A."/>
            <person name="Saif S."/>
            <person name="Shea T."/>
            <person name="Sykes S."/>
            <person name="Wortman J."/>
            <person name="Nusbaum C."/>
            <person name="Birren B."/>
        </authorList>
    </citation>
    <scope>NUCLEOTIDE SEQUENCE [LARGE SCALE GENOMIC DNA]</scope>
    <source>
        <strain evidence="3">NJM9701</strain>
    </source>
</reference>
<dbReference type="OrthoDB" id="79237at2759"/>
<accession>A0A024TTP4</accession>
<dbReference type="Pfam" id="PF03221">
    <property type="entry name" value="HTH_Tnp_Tc5"/>
    <property type="match status" value="1"/>
</dbReference>
<name>A0A024TTP4_9STRA</name>